<reference evidence="1 2" key="1">
    <citation type="submission" date="2024-01" db="EMBL/GenBank/DDBJ databases">
        <title>The genomes of 5 underutilized Papilionoideae crops provide insights into root nodulation and disease resistance.</title>
        <authorList>
            <person name="Yuan L."/>
        </authorList>
    </citation>
    <scope>NUCLEOTIDE SEQUENCE [LARGE SCALE GENOMIC DNA]</scope>
    <source>
        <strain evidence="1">LY-2023</strain>
        <tissue evidence="1">Leaf</tissue>
    </source>
</reference>
<dbReference type="Proteomes" id="UP001359559">
    <property type="component" value="Unassembled WGS sequence"/>
</dbReference>
<evidence type="ECO:0000313" key="2">
    <source>
        <dbReference type="Proteomes" id="UP001359559"/>
    </source>
</evidence>
<dbReference type="AlphaFoldDB" id="A0AAN9PKA0"/>
<evidence type="ECO:0000313" key="1">
    <source>
        <dbReference type="EMBL" id="KAK7300844.1"/>
    </source>
</evidence>
<comment type="caution">
    <text evidence="1">The sequence shown here is derived from an EMBL/GenBank/DDBJ whole genome shotgun (WGS) entry which is preliminary data.</text>
</comment>
<dbReference type="EMBL" id="JAYKXN010000003">
    <property type="protein sequence ID" value="KAK7300844.1"/>
    <property type="molecule type" value="Genomic_DNA"/>
</dbReference>
<proteinExistence type="predicted"/>
<sequence length="92" mass="10143">MNRSPAFQITNLSQVSSEGKPLLSSLKRKCSSETLGFGKGGSSSNRCHCSKKSKLWNFLMENMLPNFLKLKPTYGITFLTSSIPCPLNVQLS</sequence>
<organism evidence="1 2">
    <name type="scientific">Clitoria ternatea</name>
    <name type="common">Butterfly pea</name>
    <dbReference type="NCBI Taxonomy" id="43366"/>
    <lineage>
        <taxon>Eukaryota</taxon>
        <taxon>Viridiplantae</taxon>
        <taxon>Streptophyta</taxon>
        <taxon>Embryophyta</taxon>
        <taxon>Tracheophyta</taxon>
        <taxon>Spermatophyta</taxon>
        <taxon>Magnoliopsida</taxon>
        <taxon>eudicotyledons</taxon>
        <taxon>Gunneridae</taxon>
        <taxon>Pentapetalae</taxon>
        <taxon>rosids</taxon>
        <taxon>fabids</taxon>
        <taxon>Fabales</taxon>
        <taxon>Fabaceae</taxon>
        <taxon>Papilionoideae</taxon>
        <taxon>50 kb inversion clade</taxon>
        <taxon>NPAAA clade</taxon>
        <taxon>indigoferoid/millettioid clade</taxon>
        <taxon>Phaseoleae</taxon>
        <taxon>Clitoria</taxon>
    </lineage>
</organism>
<keyword evidence="2" id="KW-1185">Reference proteome</keyword>
<gene>
    <name evidence="1" type="ORF">RJT34_11695</name>
</gene>
<protein>
    <submittedName>
        <fullName evidence="1">Uncharacterized protein</fullName>
    </submittedName>
</protein>
<accession>A0AAN9PKA0</accession>
<name>A0AAN9PKA0_CLITE</name>